<dbReference type="Pfam" id="PF12833">
    <property type="entry name" value="HTH_18"/>
    <property type="match status" value="1"/>
</dbReference>
<protein>
    <submittedName>
        <fullName evidence="6">Transcriptional regulator GlxA family with amidase domain</fullName>
    </submittedName>
</protein>
<dbReference type="PRINTS" id="PR00032">
    <property type="entry name" value="HTHARAC"/>
</dbReference>
<feature type="domain" description="HTH araC/xylS-type" evidence="5">
    <location>
        <begin position="184"/>
        <end position="282"/>
    </location>
</feature>
<proteinExistence type="predicted"/>
<dbReference type="PANTHER" id="PTHR46796">
    <property type="entry name" value="HTH-TYPE TRANSCRIPTIONAL ACTIVATOR RHAS-RELATED"/>
    <property type="match status" value="1"/>
</dbReference>
<evidence type="ECO:0000256" key="1">
    <source>
        <dbReference type="ARBA" id="ARBA00023015"/>
    </source>
</evidence>
<dbReference type="PROSITE" id="PS01124">
    <property type="entry name" value="HTH_ARAC_FAMILY_2"/>
    <property type="match status" value="1"/>
</dbReference>
<reference evidence="6 7" key="1">
    <citation type="submission" date="2021-03" db="EMBL/GenBank/DDBJ databases">
        <title>Sequencing the genomes of 1000 actinobacteria strains.</title>
        <authorList>
            <person name="Klenk H.-P."/>
        </authorList>
    </citation>
    <scope>NUCLEOTIDE SEQUENCE [LARGE SCALE GENOMIC DNA]</scope>
    <source>
        <strain evidence="6 7">DSM 12936</strain>
    </source>
</reference>
<dbReference type="SMART" id="SM00342">
    <property type="entry name" value="HTH_ARAC"/>
    <property type="match status" value="1"/>
</dbReference>
<name>A0ABS4Z2T8_9ACTN</name>
<organism evidence="6 7">
    <name type="scientific">Microlunatus capsulatus</name>
    <dbReference type="NCBI Taxonomy" id="99117"/>
    <lineage>
        <taxon>Bacteria</taxon>
        <taxon>Bacillati</taxon>
        <taxon>Actinomycetota</taxon>
        <taxon>Actinomycetes</taxon>
        <taxon>Propionibacteriales</taxon>
        <taxon>Propionibacteriaceae</taxon>
        <taxon>Microlunatus</taxon>
    </lineage>
</organism>
<keyword evidence="7" id="KW-1185">Reference proteome</keyword>
<dbReference type="EMBL" id="JAGIOB010000001">
    <property type="protein sequence ID" value="MBP2415366.1"/>
    <property type="molecule type" value="Genomic_DNA"/>
</dbReference>
<keyword evidence="3" id="KW-0804">Transcription</keyword>
<evidence type="ECO:0000313" key="7">
    <source>
        <dbReference type="Proteomes" id="UP000758168"/>
    </source>
</evidence>
<feature type="compositionally biased region" description="Basic and acidic residues" evidence="4">
    <location>
        <begin position="102"/>
        <end position="117"/>
    </location>
</feature>
<dbReference type="InterPro" id="IPR009057">
    <property type="entry name" value="Homeodomain-like_sf"/>
</dbReference>
<sequence>MEDERQPGPVVVGANGYRFRSGEEIEHDRVMSLCFLWVVEGGGQVVSGERTGRLDKGSLLRLPWGHHVRYRADERRPFHLGTLHLVPRHAAGTPVVPRVAHRPGDPLLHDPARRGDPRSPGWRQGSAADPGGARLVHLGSYAVERWLAEPFDEVVGRALGRLLLAEDAVWSRHRPAPRLAPPLAEMVRFVRGDLGRRLSVADVAAAGGCSTSTAQRLFREGTGSSVQGWVRRTRMEEAARLLRGSALRVGEVAAVVGYPDPLHFSRVFSQTFGTSPSRYGRGDLRP</sequence>
<feature type="region of interest" description="Disordered" evidence="4">
    <location>
        <begin position="96"/>
        <end position="129"/>
    </location>
</feature>
<dbReference type="Proteomes" id="UP000758168">
    <property type="component" value="Unassembled WGS sequence"/>
</dbReference>
<evidence type="ECO:0000259" key="5">
    <source>
        <dbReference type="PROSITE" id="PS01124"/>
    </source>
</evidence>
<dbReference type="SUPFAM" id="SSF46689">
    <property type="entry name" value="Homeodomain-like"/>
    <property type="match status" value="1"/>
</dbReference>
<dbReference type="PROSITE" id="PS00041">
    <property type="entry name" value="HTH_ARAC_FAMILY_1"/>
    <property type="match status" value="1"/>
</dbReference>
<dbReference type="InterPro" id="IPR050204">
    <property type="entry name" value="AraC_XylS_family_regulators"/>
</dbReference>
<keyword evidence="1" id="KW-0805">Transcription regulation</keyword>
<evidence type="ECO:0000313" key="6">
    <source>
        <dbReference type="EMBL" id="MBP2415366.1"/>
    </source>
</evidence>
<dbReference type="InterPro" id="IPR020449">
    <property type="entry name" value="Tscrpt_reg_AraC-type_HTH"/>
</dbReference>
<keyword evidence="2" id="KW-0238">DNA-binding</keyword>
<gene>
    <name evidence="6" type="ORF">JOF54_000288</name>
</gene>
<dbReference type="InterPro" id="IPR018060">
    <property type="entry name" value="HTH_AraC"/>
</dbReference>
<dbReference type="RefSeq" id="WP_210052333.1">
    <property type="nucleotide sequence ID" value="NZ_JAGIOB010000001.1"/>
</dbReference>
<evidence type="ECO:0000256" key="2">
    <source>
        <dbReference type="ARBA" id="ARBA00023125"/>
    </source>
</evidence>
<evidence type="ECO:0000256" key="4">
    <source>
        <dbReference type="SAM" id="MobiDB-lite"/>
    </source>
</evidence>
<evidence type="ECO:0000256" key="3">
    <source>
        <dbReference type="ARBA" id="ARBA00023163"/>
    </source>
</evidence>
<accession>A0ABS4Z2T8</accession>
<comment type="caution">
    <text evidence="6">The sequence shown here is derived from an EMBL/GenBank/DDBJ whole genome shotgun (WGS) entry which is preliminary data.</text>
</comment>
<dbReference type="Gene3D" id="1.10.10.60">
    <property type="entry name" value="Homeodomain-like"/>
    <property type="match status" value="1"/>
</dbReference>
<dbReference type="InterPro" id="IPR018062">
    <property type="entry name" value="HTH_AraC-typ_CS"/>
</dbReference>